<dbReference type="GO" id="GO:0070041">
    <property type="term" value="F:rRNA (uridine-C5-)-methyltransferase activity"/>
    <property type="evidence" value="ECO:0007669"/>
    <property type="project" value="TreeGrafter"/>
</dbReference>
<dbReference type="Gene3D" id="2.40.50.1070">
    <property type="match status" value="1"/>
</dbReference>
<dbReference type="RefSeq" id="WP_166187654.1">
    <property type="nucleotide sequence ID" value="NZ_CP049811.1"/>
</dbReference>
<dbReference type="Pfam" id="PF05958">
    <property type="entry name" value="tRNA_U5-meth_tr"/>
    <property type="match status" value="1"/>
</dbReference>
<dbReference type="Gene3D" id="2.40.50.140">
    <property type="entry name" value="Nucleic acid-binding proteins"/>
    <property type="match status" value="1"/>
</dbReference>
<feature type="binding site" evidence="6">
    <location>
        <position position="287"/>
    </location>
    <ligand>
        <name>S-adenosyl-L-methionine</name>
        <dbReference type="ChEBI" id="CHEBI:59789"/>
    </ligand>
</feature>
<feature type="binding site" evidence="6">
    <location>
        <position position="240"/>
    </location>
    <ligand>
        <name>S-adenosyl-L-methionine</name>
        <dbReference type="ChEBI" id="CHEBI:59789"/>
    </ligand>
</feature>
<name>A0A6G7VHY7_9RHOB</name>
<keyword evidence="8" id="KW-1185">Reference proteome</keyword>
<dbReference type="PANTHER" id="PTHR11061:SF49">
    <property type="entry name" value="23S RRNA (URACIL(1939)-C(5))-METHYLTRANSFERASE RLMD"/>
    <property type="match status" value="1"/>
</dbReference>
<feature type="binding site" evidence="6">
    <location>
        <position position="267"/>
    </location>
    <ligand>
        <name>S-adenosyl-L-methionine</name>
        <dbReference type="ChEBI" id="CHEBI:59789"/>
    </ligand>
</feature>
<evidence type="ECO:0000313" key="7">
    <source>
        <dbReference type="EMBL" id="QIK39475.1"/>
    </source>
</evidence>
<dbReference type="CDD" id="cd02440">
    <property type="entry name" value="AdoMet_MTases"/>
    <property type="match status" value="1"/>
</dbReference>
<sequence>MEQITIDRLGHQGDGVAQGGGEVFVPYTLPGEVVELTAEGELHAVLQPSEQRITPVCKHFGTCGGCAVQHASDAFVAEWKVNVVRRALSARGIDMKVGGIATSPPRSRRRAVFGGRRTRKGITVGFHQRASNTLIAIEECAVIDPKIFAAIPVLEELTAIGASRTAAIRLSVTLSAAGLDVLVEEARELEPTMLPQLAEIAGRHDLARLTWNDEVIVNASPPVQRMGKARIVPSPGAFLQATPHGQAALVATVKQAVGNASRVIDLFAGCGTFALPLAEQAEVLAVENDGPMLAALDLAWRRTDGALHRITTDRRDLFRRPLLASEMKGYDAVVIDPPRVGAAAQVQELTLSAVPVIAFVSCNPVTFARDAEVLIKAGYRMGPVRVIDQFRWSPHVELAVTFTR</sequence>
<keyword evidence="1" id="KW-0479">Metal-binding</keyword>
<reference evidence="7 8" key="1">
    <citation type="submission" date="2020-03" db="EMBL/GenBank/DDBJ databases">
        <title>Complete genome sequence of Monaibacterium sp. ALG8 with diverse plasmids.</title>
        <authorList>
            <person name="Sun C."/>
        </authorList>
    </citation>
    <scope>NUCLEOTIDE SEQUENCE [LARGE SCALE GENOMIC DNA]</scope>
    <source>
        <strain evidence="7 8">ALG8</strain>
    </source>
</reference>
<dbReference type="GO" id="GO:0051539">
    <property type="term" value="F:4 iron, 4 sulfur cluster binding"/>
    <property type="evidence" value="ECO:0007669"/>
    <property type="project" value="UniProtKB-KW"/>
</dbReference>
<evidence type="ECO:0000256" key="5">
    <source>
        <dbReference type="ARBA" id="ARBA00023014"/>
    </source>
</evidence>
<keyword evidence="1" id="KW-0408">Iron</keyword>
<dbReference type="InterPro" id="IPR010280">
    <property type="entry name" value="U5_MeTrfase_fam"/>
</dbReference>
<dbReference type="GO" id="GO:0070475">
    <property type="term" value="P:rRNA base methylation"/>
    <property type="evidence" value="ECO:0007669"/>
    <property type="project" value="TreeGrafter"/>
</dbReference>
<dbReference type="KEGG" id="mon:G8E03_01090"/>
<keyword evidence="1" id="KW-0004">4Fe-4S</keyword>
<dbReference type="SUPFAM" id="SSF53335">
    <property type="entry name" value="S-adenosyl-L-methionine-dependent methyltransferases"/>
    <property type="match status" value="1"/>
</dbReference>
<evidence type="ECO:0000313" key="8">
    <source>
        <dbReference type="Proteomes" id="UP000500791"/>
    </source>
</evidence>
<dbReference type="EMBL" id="CP049811">
    <property type="protein sequence ID" value="QIK39475.1"/>
    <property type="molecule type" value="Genomic_DNA"/>
</dbReference>
<evidence type="ECO:0000256" key="3">
    <source>
        <dbReference type="ARBA" id="ARBA00022679"/>
    </source>
</evidence>
<dbReference type="Gene3D" id="3.40.50.150">
    <property type="entry name" value="Vaccinia Virus protein VP39"/>
    <property type="match status" value="1"/>
</dbReference>
<evidence type="ECO:0000256" key="6">
    <source>
        <dbReference type="PROSITE-ProRule" id="PRU01024"/>
    </source>
</evidence>
<feature type="binding site" evidence="6">
    <location>
        <position position="336"/>
    </location>
    <ligand>
        <name>S-adenosyl-L-methionine</name>
        <dbReference type="ChEBI" id="CHEBI:59789"/>
    </ligand>
</feature>
<accession>A0A6G7VHY7</accession>
<evidence type="ECO:0000256" key="2">
    <source>
        <dbReference type="ARBA" id="ARBA00022603"/>
    </source>
</evidence>
<dbReference type="PANTHER" id="PTHR11061">
    <property type="entry name" value="RNA M5U METHYLTRANSFERASE"/>
    <property type="match status" value="1"/>
</dbReference>
<organism evidence="7 8">
    <name type="scientific">Pontivivens nitratireducens</name>
    <dbReference type="NCBI Taxonomy" id="2758038"/>
    <lineage>
        <taxon>Bacteria</taxon>
        <taxon>Pseudomonadati</taxon>
        <taxon>Pseudomonadota</taxon>
        <taxon>Alphaproteobacteria</taxon>
        <taxon>Rhodobacterales</taxon>
        <taxon>Paracoccaceae</taxon>
        <taxon>Pontivivens</taxon>
    </lineage>
</organism>
<gene>
    <name evidence="7" type="ORF">G8E03_01090</name>
</gene>
<keyword evidence="5" id="KW-0411">Iron-sulfur</keyword>
<evidence type="ECO:0000256" key="1">
    <source>
        <dbReference type="ARBA" id="ARBA00022485"/>
    </source>
</evidence>
<dbReference type="SUPFAM" id="SSF50249">
    <property type="entry name" value="Nucleic acid-binding proteins"/>
    <property type="match status" value="1"/>
</dbReference>
<dbReference type="PROSITE" id="PS51687">
    <property type="entry name" value="SAM_MT_RNA_M5U"/>
    <property type="match status" value="1"/>
</dbReference>
<dbReference type="InterPro" id="IPR012340">
    <property type="entry name" value="NA-bd_OB-fold"/>
</dbReference>
<comment type="similarity">
    <text evidence="6">Belongs to the class I-like SAM-binding methyltransferase superfamily. RNA M5U methyltransferase family.</text>
</comment>
<feature type="active site" description="Nucleophile" evidence="6">
    <location>
        <position position="362"/>
    </location>
</feature>
<dbReference type="InterPro" id="IPR029063">
    <property type="entry name" value="SAM-dependent_MTases_sf"/>
</dbReference>
<proteinExistence type="inferred from homology"/>
<keyword evidence="4 6" id="KW-0949">S-adenosyl-L-methionine</keyword>
<dbReference type="Proteomes" id="UP000500791">
    <property type="component" value="Chromosome"/>
</dbReference>
<keyword evidence="3 6" id="KW-0808">Transferase</keyword>
<protein>
    <submittedName>
        <fullName evidence="7">Class I SAM-dependent RNA methyltransferase</fullName>
    </submittedName>
</protein>
<dbReference type="AlphaFoldDB" id="A0A6G7VHY7"/>
<evidence type="ECO:0000256" key="4">
    <source>
        <dbReference type="ARBA" id="ARBA00022691"/>
    </source>
</evidence>
<keyword evidence="2 6" id="KW-0489">Methyltransferase</keyword>